<proteinExistence type="inferred from homology"/>
<keyword evidence="4 6" id="KW-0238">DNA-binding</keyword>
<sequence>MKIPEIIKYIEKYVRKLEGDKKSIHTIVNYRSSLHNFAEFIDDKPQDINYDTKGIRDLIFDYIYSLDQAYSINTINAKRTSLKGLINYLASEKAIDEDFSRDIVRLKVDRGKEKSVLTTNEIQRIFQVLAEEYSRAEGYNLYYKARNLLLFTTLLYTGARRSELVGIQWENIDMITNRIVLYGKNNKTRIIPLKRELKYQLMDFKDILDRLEKAGYEVKSNYIFRTDHKNKKTKVKDKPMTPKNVWCIIKEIIKKAEIEKPISPHNLRHNFASYFLANGGSIPALSGILGHSSPDITMRIYAHEISIEEREREMNKLDFGI</sequence>
<dbReference type="Pfam" id="PF00589">
    <property type="entry name" value="Phage_integrase"/>
    <property type="match status" value="1"/>
</dbReference>
<dbReference type="EMBL" id="JAFBEE010000001">
    <property type="protein sequence ID" value="MBM7613823.1"/>
    <property type="molecule type" value="Genomic_DNA"/>
</dbReference>
<organism evidence="9 10">
    <name type="scientific">Alkaliphilus hydrothermalis</name>
    <dbReference type="NCBI Taxonomy" id="1482730"/>
    <lineage>
        <taxon>Bacteria</taxon>
        <taxon>Bacillati</taxon>
        <taxon>Bacillota</taxon>
        <taxon>Clostridia</taxon>
        <taxon>Peptostreptococcales</taxon>
        <taxon>Natronincolaceae</taxon>
        <taxon>Alkaliphilus</taxon>
    </lineage>
</organism>
<dbReference type="CDD" id="cd00796">
    <property type="entry name" value="INT_Rci_Hp1_C"/>
    <property type="match status" value="1"/>
</dbReference>
<reference evidence="9 10" key="1">
    <citation type="submission" date="2021-01" db="EMBL/GenBank/DDBJ databases">
        <title>Genomic Encyclopedia of Type Strains, Phase IV (KMG-IV): sequencing the most valuable type-strain genomes for metagenomic binning, comparative biology and taxonomic classification.</title>
        <authorList>
            <person name="Goeker M."/>
        </authorList>
    </citation>
    <scope>NUCLEOTIDE SEQUENCE [LARGE SCALE GENOMIC DNA]</scope>
    <source>
        <strain evidence="9 10">DSM 25890</strain>
    </source>
</reference>
<feature type="domain" description="Tyr recombinase" evidence="7">
    <location>
        <begin position="112"/>
        <end position="315"/>
    </location>
</feature>
<accession>A0ABS2NLJ2</accession>
<dbReference type="PROSITE" id="PS51900">
    <property type="entry name" value="CB"/>
    <property type="match status" value="1"/>
</dbReference>
<dbReference type="InterPro" id="IPR044068">
    <property type="entry name" value="CB"/>
</dbReference>
<evidence type="ECO:0000256" key="6">
    <source>
        <dbReference type="PROSITE-ProRule" id="PRU01248"/>
    </source>
</evidence>
<dbReference type="RefSeq" id="WP_204400088.1">
    <property type="nucleotide sequence ID" value="NZ_JAFBEE010000001.1"/>
</dbReference>
<dbReference type="InterPro" id="IPR002104">
    <property type="entry name" value="Integrase_catalytic"/>
</dbReference>
<evidence type="ECO:0000256" key="3">
    <source>
        <dbReference type="ARBA" id="ARBA00022908"/>
    </source>
</evidence>
<keyword evidence="5" id="KW-0233">DNA recombination</keyword>
<dbReference type="PROSITE" id="PS51898">
    <property type="entry name" value="TYR_RECOMBINASE"/>
    <property type="match status" value="1"/>
</dbReference>
<keyword evidence="3" id="KW-0229">DNA integration</keyword>
<dbReference type="InterPro" id="IPR050090">
    <property type="entry name" value="Tyrosine_recombinase_XerCD"/>
</dbReference>
<dbReference type="InterPro" id="IPR010998">
    <property type="entry name" value="Integrase_recombinase_N"/>
</dbReference>
<dbReference type="PANTHER" id="PTHR30349">
    <property type="entry name" value="PHAGE INTEGRASE-RELATED"/>
    <property type="match status" value="1"/>
</dbReference>
<dbReference type="Pfam" id="PF02899">
    <property type="entry name" value="Phage_int_SAM_1"/>
    <property type="match status" value="1"/>
</dbReference>
<evidence type="ECO:0000256" key="1">
    <source>
        <dbReference type="ARBA" id="ARBA00003283"/>
    </source>
</evidence>
<dbReference type="InterPro" id="IPR004107">
    <property type="entry name" value="Integrase_SAM-like_N"/>
</dbReference>
<dbReference type="InterPro" id="IPR013762">
    <property type="entry name" value="Integrase-like_cat_sf"/>
</dbReference>
<evidence type="ECO:0000259" key="7">
    <source>
        <dbReference type="PROSITE" id="PS51898"/>
    </source>
</evidence>
<evidence type="ECO:0000256" key="4">
    <source>
        <dbReference type="ARBA" id="ARBA00023125"/>
    </source>
</evidence>
<dbReference type="InterPro" id="IPR011010">
    <property type="entry name" value="DNA_brk_join_enz"/>
</dbReference>
<dbReference type="Gene3D" id="1.10.443.10">
    <property type="entry name" value="Intergrase catalytic core"/>
    <property type="match status" value="1"/>
</dbReference>
<keyword evidence="10" id="KW-1185">Reference proteome</keyword>
<evidence type="ECO:0000313" key="9">
    <source>
        <dbReference type="EMBL" id="MBM7613823.1"/>
    </source>
</evidence>
<evidence type="ECO:0000313" key="10">
    <source>
        <dbReference type="Proteomes" id="UP001314796"/>
    </source>
</evidence>
<feature type="domain" description="Core-binding (CB)" evidence="8">
    <location>
        <begin position="4"/>
        <end position="90"/>
    </location>
</feature>
<dbReference type="SUPFAM" id="SSF56349">
    <property type="entry name" value="DNA breaking-rejoining enzymes"/>
    <property type="match status" value="1"/>
</dbReference>
<dbReference type="Gene3D" id="1.10.150.130">
    <property type="match status" value="1"/>
</dbReference>
<dbReference type="PANTHER" id="PTHR30349:SF41">
    <property type="entry name" value="INTEGRASE_RECOMBINASE PROTEIN MJ0367-RELATED"/>
    <property type="match status" value="1"/>
</dbReference>
<evidence type="ECO:0000256" key="5">
    <source>
        <dbReference type="ARBA" id="ARBA00023172"/>
    </source>
</evidence>
<gene>
    <name evidence="9" type="ORF">JOC73_000331</name>
</gene>
<dbReference type="Proteomes" id="UP001314796">
    <property type="component" value="Unassembled WGS sequence"/>
</dbReference>
<evidence type="ECO:0000256" key="2">
    <source>
        <dbReference type="ARBA" id="ARBA00008857"/>
    </source>
</evidence>
<comment type="function">
    <text evidence="1">Site-specific tyrosine recombinase, which acts by catalyzing the cutting and rejoining of the recombining DNA molecules.</text>
</comment>
<evidence type="ECO:0000259" key="8">
    <source>
        <dbReference type="PROSITE" id="PS51900"/>
    </source>
</evidence>
<name>A0ABS2NLJ2_9FIRM</name>
<comment type="similarity">
    <text evidence="2">Belongs to the 'phage' integrase family.</text>
</comment>
<comment type="caution">
    <text evidence="9">The sequence shown here is derived from an EMBL/GenBank/DDBJ whole genome shotgun (WGS) entry which is preliminary data.</text>
</comment>
<protein>
    <submittedName>
        <fullName evidence="9">Site-specific recombinase XerD</fullName>
    </submittedName>
</protein>